<reference evidence="2 3" key="1">
    <citation type="journal article" date="2024" name="bioRxiv">
        <title>Comparative genomics of Cryptococcus and Kwoniella reveals pathogenesis evolution and contrasting karyotype dynamics via intercentromeric recombination or chromosome fusion.</title>
        <authorList>
            <person name="Coelho M.A."/>
            <person name="David-Palma M."/>
            <person name="Shea T."/>
            <person name="Bowers K."/>
            <person name="McGinley-Smith S."/>
            <person name="Mohammad A.W."/>
            <person name="Gnirke A."/>
            <person name="Yurkov A.M."/>
            <person name="Nowrousian M."/>
            <person name="Sun S."/>
            <person name="Cuomo C.A."/>
            <person name="Heitman J."/>
        </authorList>
    </citation>
    <scope>NUCLEOTIDE SEQUENCE [LARGE SCALE GENOMIC DNA]</scope>
    <source>
        <strain evidence="2 3">CBS 13917</strain>
    </source>
</reference>
<feature type="compositionally biased region" description="Polar residues" evidence="1">
    <location>
        <begin position="39"/>
        <end position="50"/>
    </location>
</feature>
<dbReference type="Proteomes" id="UP001388673">
    <property type="component" value="Unassembled WGS sequence"/>
</dbReference>
<evidence type="ECO:0000313" key="2">
    <source>
        <dbReference type="EMBL" id="KAK8850482.1"/>
    </source>
</evidence>
<evidence type="ECO:0000256" key="1">
    <source>
        <dbReference type="SAM" id="MobiDB-lite"/>
    </source>
</evidence>
<feature type="compositionally biased region" description="Low complexity" evidence="1">
    <location>
        <begin position="15"/>
        <end position="32"/>
    </location>
</feature>
<feature type="compositionally biased region" description="Basic residues" evidence="1">
    <location>
        <begin position="556"/>
        <end position="565"/>
    </location>
</feature>
<feature type="region of interest" description="Disordered" evidence="1">
    <location>
        <begin position="407"/>
        <end position="498"/>
    </location>
</feature>
<gene>
    <name evidence="2" type="ORF">IAR55_004400</name>
</gene>
<comment type="caution">
    <text evidence="2">The sequence shown here is derived from an EMBL/GenBank/DDBJ whole genome shotgun (WGS) entry which is preliminary data.</text>
</comment>
<dbReference type="GeneID" id="92181658"/>
<dbReference type="AlphaFoldDB" id="A0AAW0YXQ6"/>
<feature type="compositionally biased region" description="Low complexity" evidence="1">
    <location>
        <begin position="51"/>
        <end position="60"/>
    </location>
</feature>
<evidence type="ECO:0000313" key="3">
    <source>
        <dbReference type="Proteomes" id="UP001388673"/>
    </source>
</evidence>
<feature type="region of interest" description="Disordered" evidence="1">
    <location>
        <begin position="535"/>
        <end position="565"/>
    </location>
</feature>
<dbReference type="KEGG" id="kne:92181658"/>
<sequence>MGLFTLRKRAPTLGSPIMTNSPSSSSTTTLVPSPLPAHRTSSTFGRSSKTPSPIASSPVIPESPPISLRVAIDPLPSSTCPNPDARELFYVTVSAEEGVAALRREIARTVGHSSMSLFKVSIPWQAHYQARAYTERYGKQVDLLASFPAFNVDDPQQLGLSLDSAWKEMTEAAVIASDLKIKHWFPNHTSGPSDVISIIARPLQEMTPNAIPLTLRAYFSAPSDNRSHINMSGSSSRSHGPPLVIDVDPYITVNELKSELLRASGRDGALWRFVVVWQIAMTDGEMTVIDELGRLKDGKMPWPYPPGAMEPIPMTDGNLPVSLFFPKSAPNGDMLNLSVWLNPKAGPDAGVQAHASTQQIPAFRYPMTFAPQSERPASMMLHSPPCTPATTTATLPPTPVVELPMLRLKPKSARSRARPSTAPAIITSDPSNSSQASTPKPPAFGTRSTAPQIPLPSRPSHTKRSPHGLGIVTFPIPPQLDRSSFSSTVSTSEDEGSIPSLNFSQLSIETPDAYIHVKTPDIEPQDWLMQDHLQKGERMGSLRKTASVKGGSLSSRVRRAAAARS</sequence>
<protein>
    <submittedName>
        <fullName evidence="2">Uncharacterized protein</fullName>
    </submittedName>
</protein>
<proteinExistence type="predicted"/>
<feature type="compositionally biased region" description="Polar residues" evidence="1">
    <location>
        <begin position="428"/>
        <end position="438"/>
    </location>
</feature>
<dbReference type="EMBL" id="JBCAWK010000008">
    <property type="protein sequence ID" value="KAK8850482.1"/>
    <property type="molecule type" value="Genomic_DNA"/>
</dbReference>
<dbReference type="RefSeq" id="XP_066801913.1">
    <property type="nucleotide sequence ID" value="XM_066947499.1"/>
</dbReference>
<feature type="region of interest" description="Disordered" evidence="1">
    <location>
        <begin position="10"/>
        <end position="61"/>
    </location>
</feature>
<name>A0AAW0YXQ6_9TREE</name>
<organism evidence="2 3">
    <name type="scientific">Kwoniella newhampshirensis</name>
    <dbReference type="NCBI Taxonomy" id="1651941"/>
    <lineage>
        <taxon>Eukaryota</taxon>
        <taxon>Fungi</taxon>
        <taxon>Dikarya</taxon>
        <taxon>Basidiomycota</taxon>
        <taxon>Agaricomycotina</taxon>
        <taxon>Tremellomycetes</taxon>
        <taxon>Tremellales</taxon>
        <taxon>Cryptococcaceae</taxon>
        <taxon>Kwoniella</taxon>
    </lineage>
</organism>
<accession>A0AAW0YXQ6</accession>
<feature type="compositionally biased region" description="Basic residues" evidence="1">
    <location>
        <begin position="408"/>
        <end position="417"/>
    </location>
</feature>
<keyword evidence="3" id="KW-1185">Reference proteome</keyword>